<evidence type="ECO:0000313" key="1">
    <source>
        <dbReference type="EMBL" id="GHP00804.1"/>
    </source>
</evidence>
<sequence>MALITLLIDLGHLLPSTTTAWQIEQPSEYPALSLALREALHKGEALTVCVRHPTVAIWLERCAACYGSTYVTVRQYSVRDALRERWQVEVPDSIPDELLTLQDLCDLPMLARHGQPFWDMLLEHFFGSLLTAATFPRGNLALLLNTVREPRWQEGLRHPLAVKALHMQLASWQQLARRDIEQTLVSWLLSDPEHLRQTFVQYKLLRNYPAHLGQQILGDAWQTVSQAQEETESLLLFPDDPVPVVPVIEYYLTGMRARMSSSEDLAVLLAQMSGWLQEEFRFLETVLHQHPLWLTPALLHVIEQRFRPLRQTLDQQVAALRRLMAPRFPRAPDQLRTIEEWLSWIQEDYMPYYAWLDANNKHNVQVVTYSGQFDDWYYQHFVQLLHGSPTHFAVNALYQERETIMAEGAVALILMIDNLNLAFMQDLVSIFSLHDFALQGGGVRPMLSHIPTTTEIGKARVMAGQGDLDSLESEHYPDLVVKAWSDLAHGKRITYLSNLGAFTSLRERTDDIYFLNYLGIDHALHEDLHESGLIPHEVVYERLVALVKAIEAFAHRFRIEHRLAIYVLSDHGSTRLPGEPVTVVDKEFVKRATTNAHPRFLALSDDAFTTLSPDVKAQCHAISRQRFQTRTNYLVARHYYRFIETKGFCYVHGGLTPEEVVVPFAHFAHREVRPQAPSLHLLTTQFRYEIRSHVRLMLGNPNAFPLEAVQLFLVHTGAEEHLLEHLAPKQEQEVDLETVFRKMPGTSNQQTLTIRLRYECQGHTFGPLDYSFDIIMKPIMEVIDDIIEL</sequence>
<comment type="caution">
    <text evidence="1">The sequence shown here is derived from an EMBL/GenBank/DDBJ whole genome shotgun (WGS) entry which is preliminary data.</text>
</comment>
<dbReference type="Proteomes" id="UP000597444">
    <property type="component" value="Unassembled WGS sequence"/>
</dbReference>
<reference evidence="1" key="1">
    <citation type="submission" date="2020-10" db="EMBL/GenBank/DDBJ databases">
        <title>Taxonomic study of unclassified bacteria belonging to the class Ktedonobacteria.</title>
        <authorList>
            <person name="Yabe S."/>
            <person name="Wang C.M."/>
            <person name="Zheng Y."/>
            <person name="Sakai Y."/>
            <person name="Cavaletti L."/>
            <person name="Monciardini P."/>
            <person name="Donadio S."/>
        </authorList>
    </citation>
    <scope>NUCLEOTIDE SEQUENCE</scope>
    <source>
        <strain evidence="1">ID150040</strain>
    </source>
</reference>
<gene>
    <name evidence="1" type="ORF">KSF_108510</name>
</gene>
<proteinExistence type="predicted"/>
<evidence type="ECO:0008006" key="3">
    <source>
        <dbReference type="Google" id="ProtNLM"/>
    </source>
</evidence>
<organism evidence="1 2">
    <name type="scientific">Reticulibacter mediterranei</name>
    <dbReference type="NCBI Taxonomy" id="2778369"/>
    <lineage>
        <taxon>Bacteria</taxon>
        <taxon>Bacillati</taxon>
        <taxon>Chloroflexota</taxon>
        <taxon>Ktedonobacteria</taxon>
        <taxon>Ktedonobacterales</taxon>
        <taxon>Reticulibacteraceae</taxon>
        <taxon>Reticulibacter</taxon>
    </lineage>
</organism>
<protein>
    <recommendedName>
        <fullName evidence="3">PglZ domain-containing protein</fullName>
    </recommendedName>
</protein>
<evidence type="ECO:0000313" key="2">
    <source>
        <dbReference type="Proteomes" id="UP000597444"/>
    </source>
</evidence>
<dbReference type="AlphaFoldDB" id="A0A8J3IUF2"/>
<dbReference type="RefSeq" id="WP_220211384.1">
    <property type="nucleotide sequence ID" value="NZ_BNJK01000003.1"/>
</dbReference>
<name>A0A8J3IUF2_9CHLR</name>
<dbReference type="EMBL" id="BNJK01000003">
    <property type="protein sequence ID" value="GHP00804.1"/>
    <property type="molecule type" value="Genomic_DNA"/>
</dbReference>
<accession>A0A8J3IUF2</accession>
<keyword evidence="2" id="KW-1185">Reference proteome</keyword>